<evidence type="ECO:0000313" key="1">
    <source>
        <dbReference type="EMBL" id="CCF50011.1"/>
    </source>
</evidence>
<name>I2FSW8_USTHO</name>
<keyword evidence="2" id="KW-1185">Reference proteome</keyword>
<organism evidence="1 2">
    <name type="scientific">Ustilago hordei</name>
    <name type="common">Barley covered smut fungus</name>
    <dbReference type="NCBI Taxonomy" id="120017"/>
    <lineage>
        <taxon>Eukaryota</taxon>
        <taxon>Fungi</taxon>
        <taxon>Dikarya</taxon>
        <taxon>Basidiomycota</taxon>
        <taxon>Ustilaginomycotina</taxon>
        <taxon>Ustilaginomycetes</taxon>
        <taxon>Ustilaginales</taxon>
        <taxon>Ustilaginaceae</taxon>
        <taxon>Ustilago</taxon>
    </lineage>
</organism>
<dbReference type="InterPro" id="IPR012337">
    <property type="entry name" value="RNaseH-like_sf"/>
</dbReference>
<dbReference type="InterPro" id="IPR050951">
    <property type="entry name" value="Retrovirus_Pol_polyprotein"/>
</dbReference>
<dbReference type="InterPro" id="IPR036397">
    <property type="entry name" value="RNaseH_sf"/>
</dbReference>
<evidence type="ECO:0000313" key="2">
    <source>
        <dbReference type="Proteomes" id="UP000006174"/>
    </source>
</evidence>
<dbReference type="GO" id="GO:0003676">
    <property type="term" value="F:nucleic acid binding"/>
    <property type="evidence" value="ECO:0007669"/>
    <property type="project" value="InterPro"/>
</dbReference>
<dbReference type="SUPFAM" id="SSF53098">
    <property type="entry name" value="Ribonuclease H-like"/>
    <property type="match status" value="1"/>
</dbReference>
<dbReference type="Proteomes" id="UP000006174">
    <property type="component" value="Unassembled WGS sequence"/>
</dbReference>
<protein>
    <recommendedName>
        <fullName evidence="3">Integrase catalytic domain-containing protein</fullName>
    </recommendedName>
</protein>
<proteinExistence type="predicted"/>
<sequence>MLTDHTQAVHTLSPPETLQDLYHLVGLFNYYHDFIPNYASIASHLTSLLRCHKYQHSTKGMWQLVDSLTDLVLRKGWRPKVIITDSDRRLIGATSQRFAASIGAELCPSAPYHQQANPVECHIQTLQHVLQAFAMESTKDWVNILPAAELAINSTPSLTTEQTPFDLVYIIWPDQPLLPSVSDVTMEDHLSIAKACLESACQTTLQHLEANKSQYDMRHKPLHTLHVGAQWHAKLDLKKVGPFPIKQVLLQHHFKLDLTPLTCILTTSSTSCSLNLHPKSMTHLTAPWLPLSLWIVEVTFTLKLKPLWWQVDPHTTWEFEQDLLKDGCEAVIQDWNSKSTSLPAATANMLDSSLHEHLITFISTTTSPADAKLLGLKLEIFCLAWAVHHLQHVRGLAPETQLGTININALVMMTPRSGVSVDDDEVDGVGDEIGDVNDNEVDGVGDKVGGVNMSVQCVDLMLEVIPRPQWTTAFSSILIWTTNLLWVPMDVR</sequence>
<dbReference type="AlphaFoldDB" id="I2FSW8"/>
<dbReference type="PANTHER" id="PTHR37984:SF5">
    <property type="entry name" value="PROTEIN NYNRIN-LIKE"/>
    <property type="match status" value="1"/>
</dbReference>
<dbReference type="EMBL" id="CAGI01000150">
    <property type="protein sequence ID" value="CCF50011.1"/>
    <property type="molecule type" value="Genomic_DNA"/>
</dbReference>
<evidence type="ECO:0008006" key="3">
    <source>
        <dbReference type="Google" id="ProtNLM"/>
    </source>
</evidence>
<gene>
    <name evidence="1" type="ORF">UHOR_14147</name>
</gene>
<comment type="caution">
    <text evidence="1">The sequence shown here is derived from an EMBL/GenBank/DDBJ whole genome shotgun (WGS) entry which is preliminary data.</text>
</comment>
<dbReference type="Gene3D" id="3.30.420.10">
    <property type="entry name" value="Ribonuclease H-like superfamily/Ribonuclease H"/>
    <property type="match status" value="1"/>
</dbReference>
<dbReference type="PANTHER" id="PTHR37984">
    <property type="entry name" value="PROTEIN CBG26694"/>
    <property type="match status" value="1"/>
</dbReference>
<dbReference type="eggNOG" id="KOG0017">
    <property type="taxonomic scope" value="Eukaryota"/>
</dbReference>
<reference evidence="1 2" key="1">
    <citation type="journal article" date="2012" name="Plant Cell">
        <title>Genome comparison of barley and maize smut fungi reveals targeted loss of RNA silencing components and species-specific presence of transposable elements.</title>
        <authorList>
            <person name="Laurie J.D."/>
            <person name="Ali S."/>
            <person name="Linning R."/>
            <person name="Mannhaupt G."/>
            <person name="Wong P."/>
            <person name="Gueldener U."/>
            <person name="Muensterkoetter M."/>
            <person name="Moore R."/>
            <person name="Kahmann R."/>
            <person name="Bakkeren G."/>
            <person name="Schirawski J."/>
        </authorList>
    </citation>
    <scope>NUCLEOTIDE SEQUENCE [LARGE SCALE GENOMIC DNA]</scope>
    <source>
        <strain evidence="2">Uh4875-4</strain>
    </source>
</reference>
<accession>I2FSW8</accession>
<dbReference type="STRING" id="1128400.I2FSW8"/>
<dbReference type="HOGENOM" id="CLU_554546_0_0_1"/>